<protein>
    <submittedName>
        <fullName evidence="2">Uncharacterized protein</fullName>
    </submittedName>
</protein>
<dbReference type="Proteomes" id="UP000724874">
    <property type="component" value="Unassembled WGS sequence"/>
</dbReference>
<sequence>MSLLYGCIYIIRFGTMRKTYKGAEWAEEAQKSRMGIFWNVWVLLAMPATWLAWSMIMYIVTIMSFVWRTTPISQPNAVDESSLQILIPRIIISLVVALGIIYFLLIAATLRRYGEMMDRAWQ</sequence>
<keyword evidence="1" id="KW-0812">Transmembrane</keyword>
<feature type="transmembrane region" description="Helical" evidence="1">
    <location>
        <begin position="86"/>
        <end position="110"/>
    </location>
</feature>
<keyword evidence="1" id="KW-1133">Transmembrane helix</keyword>
<evidence type="ECO:0000313" key="3">
    <source>
        <dbReference type="Proteomes" id="UP000724874"/>
    </source>
</evidence>
<keyword evidence="3" id="KW-1185">Reference proteome</keyword>
<reference evidence="2" key="1">
    <citation type="submission" date="2020-11" db="EMBL/GenBank/DDBJ databases">
        <authorList>
            <consortium name="DOE Joint Genome Institute"/>
            <person name="Ahrendt S."/>
            <person name="Riley R."/>
            <person name="Andreopoulos W."/>
            <person name="LaButti K."/>
            <person name="Pangilinan J."/>
            <person name="Ruiz-duenas F.J."/>
            <person name="Barrasa J.M."/>
            <person name="Sanchez-Garcia M."/>
            <person name="Camarero S."/>
            <person name="Miyauchi S."/>
            <person name="Serrano A."/>
            <person name="Linde D."/>
            <person name="Babiker R."/>
            <person name="Drula E."/>
            <person name="Ayuso-Fernandez I."/>
            <person name="Pacheco R."/>
            <person name="Padilla G."/>
            <person name="Ferreira P."/>
            <person name="Barriuso J."/>
            <person name="Kellner H."/>
            <person name="Castanera R."/>
            <person name="Alfaro M."/>
            <person name="Ramirez L."/>
            <person name="Pisabarro A.G."/>
            <person name="Kuo A."/>
            <person name="Tritt A."/>
            <person name="Lipzen A."/>
            <person name="He G."/>
            <person name="Yan M."/>
            <person name="Ng V."/>
            <person name="Cullen D."/>
            <person name="Martin F."/>
            <person name="Rosso M.-N."/>
            <person name="Henrissat B."/>
            <person name="Hibbett D."/>
            <person name="Martinez A.T."/>
            <person name="Grigoriev I.V."/>
        </authorList>
    </citation>
    <scope>NUCLEOTIDE SEQUENCE</scope>
    <source>
        <strain evidence="2">AH 44721</strain>
    </source>
</reference>
<evidence type="ECO:0000313" key="2">
    <source>
        <dbReference type="EMBL" id="KAF8886621.1"/>
    </source>
</evidence>
<dbReference type="AlphaFoldDB" id="A0A9P5TJY2"/>
<feature type="transmembrane region" description="Helical" evidence="1">
    <location>
        <begin position="40"/>
        <end position="66"/>
    </location>
</feature>
<gene>
    <name evidence="2" type="ORF">CPB84DRAFT_1652717</name>
</gene>
<dbReference type="OrthoDB" id="3062801at2759"/>
<proteinExistence type="predicted"/>
<organism evidence="2 3">
    <name type="scientific">Gymnopilus junonius</name>
    <name type="common">Spectacular rustgill mushroom</name>
    <name type="synonym">Gymnopilus spectabilis subsp. junonius</name>
    <dbReference type="NCBI Taxonomy" id="109634"/>
    <lineage>
        <taxon>Eukaryota</taxon>
        <taxon>Fungi</taxon>
        <taxon>Dikarya</taxon>
        <taxon>Basidiomycota</taxon>
        <taxon>Agaricomycotina</taxon>
        <taxon>Agaricomycetes</taxon>
        <taxon>Agaricomycetidae</taxon>
        <taxon>Agaricales</taxon>
        <taxon>Agaricineae</taxon>
        <taxon>Hymenogastraceae</taxon>
        <taxon>Gymnopilus</taxon>
    </lineage>
</organism>
<keyword evidence="1" id="KW-0472">Membrane</keyword>
<accession>A0A9P5TJY2</accession>
<comment type="caution">
    <text evidence="2">The sequence shown here is derived from an EMBL/GenBank/DDBJ whole genome shotgun (WGS) entry which is preliminary data.</text>
</comment>
<evidence type="ECO:0000256" key="1">
    <source>
        <dbReference type="SAM" id="Phobius"/>
    </source>
</evidence>
<name>A0A9P5TJY2_GYMJU</name>
<dbReference type="EMBL" id="JADNYJ010000095">
    <property type="protein sequence ID" value="KAF8886621.1"/>
    <property type="molecule type" value="Genomic_DNA"/>
</dbReference>
<feature type="non-terminal residue" evidence="2">
    <location>
        <position position="1"/>
    </location>
</feature>